<dbReference type="InterPro" id="IPR001451">
    <property type="entry name" value="Hexapep"/>
</dbReference>
<dbReference type="Gene3D" id="2.160.10.10">
    <property type="entry name" value="Hexapeptide repeat proteins"/>
    <property type="match status" value="1"/>
</dbReference>
<name>A0ABU9KY94_9EURY</name>
<sequence length="190" mass="21137">MIKTKQDYHSYLEADKVALGRTGKRPFFADDIWKFERLLRKVEYYHNCKKFIFWKPYVLFLKWRYYAMSVKLGFTIPKNVFGPGLSIAHVGTIVVNTNARVGSNCRIHTCVNIGTKAGYSNLAPRIGNNVYIGPGAKLFGDIEIADGIAIGANSVVNKSFLGTNISIAGVPARKISDKGSEDLLVKEENS</sequence>
<dbReference type="EMBL" id="JBCAUS010000006">
    <property type="protein sequence ID" value="MEL4305933.1"/>
    <property type="molecule type" value="Genomic_DNA"/>
</dbReference>
<dbReference type="PANTHER" id="PTHR42811">
    <property type="entry name" value="SERINE ACETYLTRANSFERASE"/>
    <property type="match status" value="1"/>
</dbReference>
<comment type="caution">
    <text evidence="1">The sequence shown here is derived from an EMBL/GenBank/DDBJ whole genome shotgun (WGS) entry which is preliminary data.</text>
</comment>
<dbReference type="SUPFAM" id="SSF51161">
    <property type="entry name" value="Trimeric LpxA-like enzymes"/>
    <property type="match status" value="1"/>
</dbReference>
<dbReference type="Proteomes" id="UP001396646">
    <property type="component" value="Unassembled WGS sequence"/>
</dbReference>
<proteinExistence type="predicted"/>
<evidence type="ECO:0000313" key="2">
    <source>
        <dbReference type="Proteomes" id="UP001396646"/>
    </source>
</evidence>
<keyword evidence="2" id="KW-1185">Reference proteome</keyword>
<evidence type="ECO:0000313" key="1">
    <source>
        <dbReference type="EMBL" id="MEL4305933.1"/>
    </source>
</evidence>
<reference evidence="1 2" key="1">
    <citation type="submission" date="2024-04" db="EMBL/GenBank/DDBJ databases">
        <title>Methanococcoides sp. LMO-2.</title>
        <authorList>
            <person name="Liang L."/>
        </authorList>
    </citation>
    <scope>NUCLEOTIDE SEQUENCE [LARGE SCALE GENOMIC DNA]</scope>
    <source>
        <strain evidence="1 2">LMO-2</strain>
    </source>
</reference>
<accession>A0ABU9KY94</accession>
<organism evidence="1 2">
    <name type="scientific">Methanococcoides cohabitans</name>
    <dbReference type="NCBI Taxonomy" id="3136559"/>
    <lineage>
        <taxon>Archaea</taxon>
        <taxon>Methanobacteriati</taxon>
        <taxon>Methanobacteriota</taxon>
        <taxon>Stenosarchaea group</taxon>
        <taxon>Methanomicrobia</taxon>
        <taxon>Methanosarcinales</taxon>
        <taxon>Methanosarcinaceae</taxon>
        <taxon>Methanococcoides</taxon>
    </lineage>
</organism>
<gene>
    <name evidence="1" type="ORF">WOA13_08890</name>
</gene>
<dbReference type="Pfam" id="PF00132">
    <property type="entry name" value="Hexapep"/>
    <property type="match status" value="1"/>
</dbReference>
<dbReference type="InterPro" id="IPR011004">
    <property type="entry name" value="Trimer_LpxA-like_sf"/>
</dbReference>
<protein>
    <submittedName>
        <fullName evidence="1">Serine acetyltransferase</fullName>
    </submittedName>
</protein>
<dbReference type="RefSeq" id="WP_342127546.1">
    <property type="nucleotide sequence ID" value="NZ_JBCAUS010000006.1"/>
</dbReference>